<dbReference type="Gene3D" id="3.40.50.720">
    <property type="entry name" value="NAD(P)-binding Rossmann-like Domain"/>
    <property type="match status" value="1"/>
</dbReference>
<dbReference type="InterPro" id="IPR051397">
    <property type="entry name" value="Zn-ADH-like_protein"/>
</dbReference>
<dbReference type="HOGENOM" id="CLU_026673_3_1_3"/>
<dbReference type="Pfam" id="PF13602">
    <property type="entry name" value="ADH_zinc_N_2"/>
    <property type="match status" value="1"/>
</dbReference>
<dbReference type="InterPro" id="IPR020843">
    <property type="entry name" value="ER"/>
</dbReference>
<dbReference type="SMART" id="SM00829">
    <property type="entry name" value="PKS_ER"/>
    <property type="match status" value="1"/>
</dbReference>
<dbReference type="SUPFAM" id="SSF51735">
    <property type="entry name" value="NAD(P)-binding Rossmann-fold domains"/>
    <property type="match status" value="1"/>
</dbReference>
<evidence type="ECO:0000259" key="1">
    <source>
        <dbReference type="SMART" id="SM00829"/>
    </source>
</evidence>
<dbReference type="OrthoDB" id="9792162at2"/>
<dbReference type="EMBL" id="CP000841">
    <property type="protein sequence ID" value="ABW32699.1"/>
    <property type="molecule type" value="Genomic_DNA"/>
</dbReference>
<evidence type="ECO:0000313" key="3">
    <source>
        <dbReference type="Proteomes" id="UP000000268"/>
    </source>
</evidence>
<dbReference type="AlphaFoldDB" id="A8ZNW3"/>
<organism evidence="2 3">
    <name type="scientific">Acaryochloris marina (strain MBIC 11017)</name>
    <dbReference type="NCBI Taxonomy" id="329726"/>
    <lineage>
        <taxon>Bacteria</taxon>
        <taxon>Bacillati</taxon>
        <taxon>Cyanobacteriota</taxon>
        <taxon>Cyanophyceae</taxon>
        <taxon>Acaryochloridales</taxon>
        <taxon>Acaryochloridaceae</taxon>
        <taxon>Acaryochloris</taxon>
    </lineage>
</organism>
<dbReference type="SUPFAM" id="SSF50129">
    <property type="entry name" value="GroES-like"/>
    <property type="match status" value="1"/>
</dbReference>
<dbReference type="Pfam" id="PF08240">
    <property type="entry name" value="ADH_N"/>
    <property type="match status" value="1"/>
</dbReference>
<keyword evidence="3" id="KW-1185">Reference proteome</keyword>
<gene>
    <name evidence="2" type="ordered locus">AM1_D0204</name>
</gene>
<dbReference type="CDD" id="cd08273">
    <property type="entry name" value="MDR8"/>
    <property type="match status" value="1"/>
</dbReference>
<dbReference type="RefSeq" id="WP_012167684.1">
    <property type="nucleotide sequence ID" value="NC_009929.1"/>
</dbReference>
<dbReference type="KEGG" id="amr:AM1_D0204"/>
<dbReference type="GO" id="GO:0016491">
    <property type="term" value="F:oxidoreductase activity"/>
    <property type="evidence" value="ECO:0007669"/>
    <property type="project" value="InterPro"/>
</dbReference>
<accession>A8ZNW3</accession>
<evidence type="ECO:0000313" key="2">
    <source>
        <dbReference type="EMBL" id="ABW32699.1"/>
    </source>
</evidence>
<dbReference type="Gene3D" id="3.90.180.10">
    <property type="entry name" value="Medium-chain alcohol dehydrogenases, catalytic domain"/>
    <property type="match status" value="1"/>
</dbReference>
<dbReference type="InterPro" id="IPR011032">
    <property type="entry name" value="GroES-like_sf"/>
</dbReference>
<dbReference type="PANTHER" id="PTHR43677:SF4">
    <property type="entry name" value="QUINONE OXIDOREDUCTASE-LIKE PROTEIN 2"/>
    <property type="match status" value="1"/>
</dbReference>
<geneLocation type="plasmid" evidence="2 3">
    <name>pREB4</name>
</geneLocation>
<sequence>MRYRHVIISRHGGPDVLEIVMDERPEPRAGEVGVRVLATGVAFTDVLIREGLYLGLPKVPFTPGYEIVGIVDQLGSGVAGLDIGQRIAALTVVGGYSEYVCLPAHECVLVPPEVDVAEAVGLVLQYVTAYQLLHRIAKVQSGDRILIHGAAGGVGTALLELGHLAGLKMYGTDSTTKHDLIANLGATPIDYLPENFQPQIRRLTPNGMDVVFDAIGGRHLLGSYQTLAPGGQLISYGFSSALSAHWGRLLKVGESMGLLTLLSIWPDRRSAVFYNITDLKRRQPNWFRDDLTSLLDLLADGSIQPIIADRLPLADAAVAHNLLDHAAVRGQLVLLCDETFRANSSKPERKSSPVDHPSARG</sequence>
<dbReference type="Proteomes" id="UP000000268">
    <property type="component" value="Plasmid pREB4"/>
</dbReference>
<dbReference type="InterPro" id="IPR013154">
    <property type="entry name" value="ADH-like_N"/>
</dbReference>
<protein>
    <submittedName>
        <fullName evidence="2">Oxidoreductase, zinc-binding dehydrogenase family protein</fullName>
    </submittedName>
</protein>
<dbReference type="InterPro" id="IPR036291">
    <property type="entry name" value="NAD(P)-bd_dom_sf"/>
</dbReference>
<keyword evidence="2" id="KW-0614">Plasmid</keyword>
<proteinExistence type="predicted"/>
<name>A8ZNW3_ACAM1</name>
<feature type="domain" description="Enoyl reductase (ER)" evidence="1">
    <location>
        <begin position="12"/>
        <end position="334"/>
    </location>
</feature>
<dbReference type="PANTHER" id="PTHR43677">
    <property type="entry name" value="SHORT-CHAIN DEHYDROGENASE/REDUCTASE"/>
    <property type="match status" value="1"/>
</dbReference>
<reference evidence="2 3" key="1">
    <citation type="journal article" date="2008" name="Proc. Natl. Acad. Sci. U.S.A.">
        <title>Niche adaptation and genome expansion in the chlorophyll d-producing cyanobacterium Acaryochloris marina.</title>
        <authorList>
            <person name="Swingley W.D."/>
            <person name="Chen M."/>
            <person name="Cheung P.C."/>
            <person name="Conrad A.L."/>
            <person name="Dejesa L.C."/>
            <person name="Hao J."/>
            <person name="Honchak B.M."/>
            <person name="Karbach L.E."/>
            <person name="Kurdoglu A."/>
            <person name="Lahiri S."/>
            <person name="Mastrian S.D."/>
            <person name="Miyashita H."/>
            <person name="Page L."/>
            <person name="Ramakrishna P."/>
            <person name="Satoh S."/>
            <person name="Sattley W.M."/>
            <person name="Shimada Y."/>
            <person name="Taylor H.L."/>
            <person name="Tomo T."/>
            <person name="Tsuchiya T."/>
            <person name="Wang Z.T."/>
            <person name="Raymond J."/>
            <person name="Mimuro M."/>
            <person name="Blankenship R.E."/>
            <person name="Touchman J.W."/>
        </authorList>
    </citation>
    <scope>NUCLEOTIDE SEQUENCE [LARGE SCALE GENOMIC DNA]</scope>
    <source>
        <strain evidence="3">MBIC 11017</strain>
        <plasmid evidence="3">Plasmid pREB4</plasmid>
    </source>
</reference>